<dbReference type="EMBL" id="BNCI01000001">
    <property type="protein sequence ID" value="GHF11692.1"/>
    <property type="molecule type" value="Genomic_DNA"/>
</dbReference>
<reference evidence="4" key="1">
    <citation type="journal article" date="2014" name="Int. J. Syst. Evol. Microbiol.">
        <title>Complete genome sequence of Corynebacterium casei LMG S-19264T (=DSM 44701T), isolated from a smear-ripened cheese.</title>
        <authorList>
            <consortium name="US DOE Joint Genome Institute (JGI-PGF)"/>
            <person name="Walter F."/>
            <person name="Albersmeier A."/>
            <person name="Kalinowski J."/>
            <person name="Ruckert C."/>
        </authorList>
    </citation>
    <scope>NUCLEOTIDE SEQUENCE</scope>
    <source>
        <strain evidence="4">KCTC 42590</strain>
    </source>
</reference>
<dbReference type="GO" id="GO:0000160">
    <property type="term" value="P:phosphorelay signal transduction system"/>
    <property type="evidence" value="ECO:0007669"/>
    <property type="project" value="InterPro"/>
</dbReference>
<evidence type="ECO:0000256" key="2">
    <source>
        <dbReference type="PROSITE-ProRule" id="PRU00169"/>
    </source>
</evidence>
<dbReference type="SMART" id="SM00448">
    <property type="entry name" value="REC"/>
    <property type="match status" value="1"/>
</dbReference>
<dbReference type="Proteomes" id="UP000630923">
    <property type="component" value="Unassembled WGS sequence"/>
</dbReference>
<dbReference type="PROSITE" id="PS50110">
    <property type="entry name" value="RESPONSE_REGULATORY"/>
    <property type="match status" value="1"/>
</dbReference>
<dbReference type="InterPro" id="IPR011006">
    <property type="entry name" value="CheY-like_superfamily"/>
</dbReference>
<evidence type="ECO:0000259" key="3">
    <source>
        <dbReference type="PROSITE" id="PS50110"/>
    </source>
</evidence>
<organism evidence="4 5">
    <name type="scientific">Kordiimonas sediminis</name>
    <dbReference type="NCBI Taxonomy" id="1735581"/>
    <lineage>
        <taxon>Bacteria</taxon>
        <taxon>Pseudomonadati</taxon>
        <taxon>Pseudomonadota</taxon>
        <taxon>Alphaproteobacteria</taxon>
        <taxon>Kordiimonadales</taxon>
        <taxon>Kordiimonadaceae</taxon>
        <taxon>Kordiimonas</taxon>
    </lineage>
</organism>
<dbReference type="InterPro" id="IPR001789">
    <property type="entry name" value="Sig_transdc_resp-reg_receiver"/>
</dbReference>
<feature type="modified residue" description="4-aspartylphosphate" evidence="2">
    <location>
        <position position="52"/>
    </location>
</feature>
<keyword evidence="5" id="KW-1185">Reference proteome</keyword>
<comment type="caution">
    <text evidence="4">The sequence shown here is derived from an EMBL/GenBank/DDBJ whole genome shotgun (WGS) entry which is preliminary data.</text>
</comment>
<feature type="domain" description="Response regulatory" evidence="3">
    <location>
        <begin position="3"/>
        <end position="117"/>
    </location>
</feature>
<keyword evidence="1 2" id="KW-0597">Phosphoprotein</keyword>
<dbReference type="RefSeq" id="WP_191249691.1">
    <property type="nucleotide sequence ID" value="NZ_BNCI01000001.1"/>
</dbReference>
<accession>A0A919E414</accession>
<evidence type="ECO:0000256" key="1">
    <source>
        <dbReference type="ARBA" id="ARBA00022553"/>
    </source>
</evidence>
<sequence>MARILVVEDERAVRDFVARTLALHGHEVLAAQDGADALAMIQGRDVDLCLSDIAMPVMDGISLALKIKAERPTVPIILMTGYANEQQRAHNLASLFVGLIPKPFGMDQLLSAVSAALGSPISATASVQDTISQWGKQSRDINSSSD</sequence>
<dbReference type="AlphaFoldDB" id="A0A919E414"/>
<dbReference type="PANTHER" id="PTHR44591">
    <property type="entry name" value="STRESS RESPONSE REGULATOR PROTEIN 1"/>
    <property type="match status" value="1"/>
</dbReference>
<dbReference type="Pfam" id="PF00072">
    <property type="entry name" value="Response_reg"/>
    <property type="match status" value="1"/>
</dbReference>
<reference evidence="4" key="2">
    <citation type="submission" date="2020-09" db="EMBL/GenBank/DDBJ databases">
        <authorList>
            <person name="Sun Q."/>
            <person name="Kim S."/>
        </authorList>
    </citation>
    <scope>NUCLEOTIDE SEQUENCE</scope>
    <source>
        <strain evidence="4">KCTC 42590</strain>
    </source>
</reference>
<evidence type="ECO:0000313" key="4">
    <source>
        <dbReference type="EMBL" id="GHF11692.1"/>
    </source>
</evidence>
<dbReference type="Gene3D" id="3.40.50.2300">
    <property type="match status" value="1"/>
</dbReference>
<protein>
    <submittedName>
        <fullName evidence="4">Response regulator</fullName>
    </submittedName>
</protein>
<gene>
    <name evidence="4" type="ORF">GCM10017044_01910</name>
</gene>
<proteinExistence type="predicted"/>
<evidence type="ECO:0000313" key="5">
    <source>
        <dbReference type="Proteomes" id="UP000630923"/>
    </source>
</evidence>
<name>A0A919E414_9PROT</name>
<dbReference type="SUPFAM" id="SSF52172">
    <property type="entry name" value="CheY-like"/>
    <property type="match status" value="1"/>
</dbReference>
<dbReference type="PANTHER" id="PTHR44591:SF21">
    <property type="entry name" value="TWO-COMPONENT RESPONSE REGULATOR"/>
    <property type="match status" value="1"/>
</dbReference>
<dbReference type="InterPro" id="IPR050595">
    <property type="entry name" value="Bact_response_regulator"/>
</dbReference>